<comment type="similarity">
    <text evidence="4">Belongs to the cyclin family.</text>
</comment>
<dbReference type="Gene3D" id="1.10.472.10">
    <property type="entry name" value="Cyclin-like"/>
    <property type="match status" value="2"/>
</dbReference>
<dbReference type="InterPro" id="IPR006671">
    <property type="entry name" value="Cyclin_N"/>
</dbReference>
<feature type="domain" description="Cyclin-like" evidence="6">
    <location>
        <begin position="227"/>
        <end position="307"/>
    </location>
</feature>
<evidence type="ECO:0000259" key="7">
    <source>
        <dbReference type="SMART" id="SM01332"/>
    </source>
</evidence>
<dbReference type="EnsemblPlants" id="TraesCS5A02G322800.1">
    <property type="protein sequence ID" value="TraesCS5A02G322800.1.cds1"/>
    <property type="gene ID" value="TraesCS5A02G322800"/>
</dbReference>
<evidence type="ECO:0000313" key="9">
    <source>
        <dbReference type="Proteomes" id="UP000019116"/>
    </source>
</evidence>
<dbReference type="GO" id="GO:0005634">
    <property type="term" value="C:nucleus"/>
    <property type="evidence" value="ECO:0000318"/>
    <property type="project" value="GO_Central"/>
</dbReference>
<reference evidence="8" key="2">
    <citation type="submission" date="2018-10" db="UniProtKB">
        <authorList>
            <consortium name="EnsemblPlants"/>
        </authorList>
    </citation>
    <scope>IDENTIFICATION</scope>
</reference>
<dbReference type="SMART" id="SM00385">
    <property type="entry name" value="CYCLIN"/>
    <property type="match status" value="2"/>
</dbReference>
<evidence type="ECO:0000313" key="8">
    <source>
        <dbReference type="EnsemblPlants" id="TraesCS5A02G322800.1.cds1"/>
    </source>
</evidence>
<reference evidence="8" key="1">
    <citation type="submission" date="2018-08" db="EMBL/GenBank/DDBJ databases">
        <authorList>
            <person name="Rossello M."/>
        </authorList>
    </citation>
    <scope>NUCLEOTIDE SEQUENCE [LARGE SCALE GENOMIC DNA]</scope>
    <source>
        <strain evidence="8">cv. Chinese Spring</strain>
    </source>
</reference>
<dbReference type="Proteomes" id="UP000019116">
    <property type="component" value="Chromosome 5A"/>
</dbReference>
<dbReference type="GO" id="GO:0005737">
    <property type="term" value="C:cytoplasm"/>
    <property type="evidence" value="ECO:0000318"/>
    <property type="project" value="GO_Central"/>
</dbReference>
<evidence type="ECO:0000256" key="2">
    <source>
        <dbReference type="ARBA" id="ARBA00023127"/>
    </source>
</evidence>
<evidence type="ECO:0008006" key="10">
    <source>
        <dbReference type="Google" id="ProtNLM"/>
    </source>
</evidence>
<accession>A0A3B6KMH3</accession>
<evidence type="ECO:0000259" key="6">
    <source>
        <dbReference type="SMART" id="SM00385"/>
    </source>
</evidence>
<dbReference type="SMART" id="SM01332">
    <property type="entry name" value="Cyclin_C"/>
    <property type="match status" value="1"/>
</dbReference>
<name>A0A3B6KMH3_WHEAT</name>
<proteinExistence type="inferred from homology"/>
<dbReference type="GO" id="GO:0051301">
    <property type="term" value="P:cell division"/>
    <property type="evidence" value="ECO:0007669"/>
    <property type="project" value="UniProtKB-KW"/>
</dbReference>
<dbReference type="OrthoDB" id="600276at2759"/>
<organism evidence="8">
    <name type="scientific">Triticum aestivum</name>
    <name type="common">Wheat</name>
    <dbReference type="NCBI Taxonomy" id="4565"/>
    <lineage>
        <taxon>Eukaryota</taxon>
        <taxon>Viridiplantae</taxon>
        <taxon>Streptophyta</taxon>
        <taxon>Embryophyta</taxon>
        <taxon>Tracheophyta</taxon>
        <taxon>Spermatophyta</taxon>
        <taxon>Magnoliopsida</taxon>
        <taxon>Liliopsida</taxon>
        <taxon>Poales</taxon>
        <taxon>Poaceae</taxon>
        <taxon>BOP clade</taxon>
        <taxon>Pooideae</taxon>
        <taxon>Triticodae</taxon>
        <taxon>Triticeae</taxon>
        <taxon>Triticinae</taxon>
        <taxon>Triticum</taxon>
    </lineage>
</organism>
<dbReference type="GO" id="GO:0016538">
    <property type="term" value="F:cyclin-dependent protein serine/threonine kinase regulator activity"/>
    <property type="evidence" value="ECO:0000318"/>
    <property type="project" value="GO_Central"/>
</dbReference>
<dbReference type="InterPro" id="IPR039361">
    <property type="entry name" value="Cyclin"/>
</dbReference>
<dbReference type="PANTHER" id="PTHR10177">
    <property type="entry name" value="CYCLINS"/>
    <property type="match status" value="1"/>
</dbReference>
<dbReference type="InterPro" id="IPR036915">
    <property type="entry name" value="Cyclin-like_sf"/>
</dbReference>
<dbReference type="Gramene" id="TraesCS5A03G0784300.1">
    <property type="protein sequence ID" value="TraesCS5A03G0784300.1.CDS1"/>
    <property type="gene ID" value="TraesCS5A03G0784300"/>
</dbReference>
<dbReference type="AlphaFoldDB" id="A0A3B6KMH3"/>
<evidence type="ECO:0000256" key="3">
    <source>
        <dbReference type="ARBA" id="ARBA00023306"/>
    </source>
</evidence>
<evidence type="ECO:0000256" key="5">
    <source>
        <dbReference type="SAM" id="MobiDB-lite"/>
    </source>
</evidence>
<feature type="region of interest" description="Disordered" evidence="5">
    <location>
        <begin position="1"/>
        <end position="31"/>
    </location>
</feature>
<sequence>MRSPKPASLSSAADRQTLHVPIGDDSTAISPVAGSPALAAWPMLLQPMNDPRQADVPAVHPVSWVMGARRENPGLKCADPYEPDVDADLRAKEREPREHPDADYMSKMQQGHLSPSMRAELVLWMDAFARHLGGLPEGTLCRAVAYLDRVLSVRPVPAHDEALQLVAAAAVSLGAKHEQSSSGRRLDAQVVEAFLGTTVHVVEEMEWELFMDLGCAMDGPTAYTFIDHFTRFFQREDEFLVRSLALRLVNLTLPFFGFVGRILPSAVAASALFLAKQIVGVPLSHDLEEVTGYKAMELMECICALEKLLPRKNL</sequence>
<dbReference type="SUPFAM" id="SSF47954">
    <property type="entry name" value="Cyclin-like"/>
    <property type="match status" value="2"/>
</dbReference>
<keyword evidence="3" id="KW-0131">Cell cycle</keyword>
<evidence type="ECO:0000256" key="4">
    <source>
        <dbReference type="RuleBase" id="RU000383"/>
    </source>
</evidence>
<dbReference type="Pfam" id="PF00134">
    <property type="entry name" value="Cyclin_N"/>
    <property type="match status" value="1"/>
</dbReference>
<keyword evidence="2 4" id="KW-0195">Cyclin</keyword>
<dbReference type="Pfam" id="PF02984">
    <property type="entry name" value="Cyclin_C"/>
    <property type="match status" value="1"/>
</dbReference>
<dbReference type="GO" id="GO:0000082">
    <property type="term" value="P:G1/S transition of mitotic cell cycle"/>
    <property type="evidence" value="ECO:0000318"/>
    <property type="project" value="GO_Central"/>
</dbReference>
<dbReference type="STRING" id="4565.A0A3B6KMH3"/>
<evidence type="ECO:0000256" key="1">
    <source>
        <dbReference type="ARBA" id="ARBA00022618"/>
    </source>
</evidence>
<dbReference type="InterPro" id="IPR013763">
    <property type="entry name" value="Cyclin-like_dom"/>
</dbReference>
<dbReference type="GO" id="GO:0000307">
    <property type="term" value="C:cyclin-dependent protein kinase holoenzyme complex"/>
    <property type="evidence" value="ECO:0000318"/>
    <property type="project" value="GO_Central"/>
</dbReference>
<dbReference type="Gramene" id="TraesCS5A02G322800.1">
    <property type="protein sequence ID" value="TraesCS5A02G322800.1.cds1"/>
    <property type="gene ID" value="TraesCS5A02G322800"/>
</dbReference>
<protein>
    <recommendedName>
        <fullName evidence="10">Cyclin N-terminal domain-containing protein</fullName>
    </recommendedName>
</protein>
<dbReference type="InterPro" id="IPR004367">
    <property type="entry name" value="Cyclin_C-dom"/>
</dbReference>
<feature type="domain" description="Cyclin C-terminal" evidence="7">
    <location>
        <begin position="220"/>
        <end position="312"/>
    </location>
</feature>
<keyword evidence="9" id="KW-1185">Reference proteome</keyword>
<keyword evidence="1" id="KW-0132">Cell division</keyword>
<feature type="domain" description="Cyclin-like" evidence="6">
    <location>
        <begin position="123"/>
        <end position="211"/>
    </location>
</feature>
<dbReference type="SMR" id="A0A3B6KMH3"/>